<evidence type="ECO:0000313" key="9">
    <source>
        <dbReference type="Proteomes" id="UP001300015"/>
    </source>
</evidence>
<dbReference type="Pfam" id="PF00874">
    <property type="entry name" value="PRD"/>
    <property type="match status" value="2"/>
</dbReference>
<dbReference type="Gene3D" id="3.40.50.2300">
    <property type="match status" value="1"/>
</dbReference>
<sequence length="460" mass="51172">MNFVLTINVAIISKPGLGLRFDGGSVFSRGTSVVSEQHHEILGTKRLVGISTDLLTQSPAPLSLSALSEKFFVSRSSIVEDLKKVEAWLATFALTLIRDHSGTYIHGNDLNIRMALKDIITVSVLSQYQTADSRIDRFSRTKLVDQFGKVNVDNCISLIGLIEDELTCAISEPYYTNLFSHLLVTIRRAAGLTAQSDVQTYTRHEGKEWTIAEKAVSWLQDEYRMILPAIEVSYIYQYLISSGRHTLTSGDSLPLPLNSEADRYADGLIRESSEDLGLDLSLDNKLRHDLAQHIKPMLNRLAYGIAIHNPLLDEIKSELGSAFNAVKKAADRINQKYGYADISDDEVAYLTIYLQTALDKFRAAKKIIIVCSSGVGTSQLLSSRINRAFPEWEIIAIVPGSQLSNTLEMKACDLIISTIKLEDIELPVAYVSAIFSKKDIARVSERLFSDENMKEKHHAG</sequence>
<proteinExistence type="predicted"/>
<evidence type="ECO:0000256" key="1">
    <source>
        <dbReference type="ARBA" id="ARBA00022679"/>
    </source>
</evidence>
<dbReference type="InterPro" id="IPR036634">
    <property type="entry name" value="PRD_sf"/>
</dbReference>
<dbReference type="PANTHER" id="PTHR30185">
    <property type="entry name" value="CRYPTIC BETA-GLUCOSIDE BGL OPERON ANTITERMINATOR"/>
    <property type="match status" value="1"/>
</dbReference>
<comment type="caution">
    <text evidence="8">The sequence shown here is derived from an EMBL/GenBank/DDBJ whole genome shotgun (WGS) entry which is preliminary data.</text>
</comment>
<keyword evidence="3" id="KW-0677">Repeat</keyword>
<dbReference type="Pfam" id="PF02302">
    <property type="entry name" value="PTS_IIB"/>
    <property type="match status" value="1"/>
</dbReference>
<dbReference type="Gene3D" id="1.10.10.10">
    <property type="entry name" value="Winged helix-like DNA-binding domain superfamily/Winged helix DNA-binding domain"/>
    <property type="match status" value="1"/>
</dbReference>
<reference evidence="8 9" key="1">
    <citation type="submission" date="2022-07" db="EMBL/GenBank/DDBJ databases">
        <title>Pantoea trifolii sp. nov. isolated from root nodules of Trifolium rubens.</title>
        <authorList>
            <person name="Kalita M."/>
            <person name="Wdowiak-Wrobel S."/>
            <person name="Marek-Kozaczuk M."/>
            <person name="Palusinska-Szysz M."/>
            <person name="Sokolowski W."/>
            <person name="Coutinho T."/>
            <person name="Hlahane L."/>
        </authorList>
    </citation>
    <scope>NUCLEOTIDE SEQUENCE [LARGE SCALE GENOMIC DNA]</scope>
    <source>
        <strain evidence="8 9">MMK2</strain>
    </source>
</reference>
<evidence type="ECO:0000256" key="4">
    <source>
        <dbReference type="ARBA" id="ARBA00023015"/>
    </source>
</evidence>
<protein>
    <submittedName>
        <fullName evidence="8">PRD domain-containing protein</fullName>
    </submittedName>
</protein>
<dbReference type="SUPFAM" id="SSF63520">
    <property type="entry name" value="PTS-regulatory domain, PRD"/>
    <property type="match status" value="2"/>
</dbReference>
<dbReference type="InterPro" id="IPR011608">
    <property type="entry name" value="PRD"/>
</dbReference>
<dbReference type="RefSeq" id="WP_256699419.1">
    <property type="nucleotide sequence ID" value="NZ_JANIET010000002.1"/>
</dbReference>
<organism evidence="8 9">
    <name type="scientific">Pantoea trifolii</name>
    <dbReference type="NCBI Taxonomy" id="2968030"/>
    <lineage>
        <taxon>Bacteria</taxon>
        <taxon>Pseudomonadati</taxon>
        <taxon>Pseudomonadota</taxon>
        <taxon>Gammaproteobacteria</taxon>
        <taxon>Enterobacterales</taxon>
        <taxon>Erwiniaceae</taxon>
        <taxon>Pantoea</taxon>
    </lineage>
</organism>
<dbReference type="EMBL" id="JANIET010000002">
    <property type="protein sequence ID" value="MCQ8229907.1"/>
    <property type="molecule type" value="Genomic_DNA"/>
</dbReference>
<evidence type="ECO:0000256" key="5">
    <source>
        <dbReference type="ARBA" id="ARBA00023163"/>
    </source>
</evidence>
<keyword evidence="1" id="KW-0808">Transferase</keyword>
<evidence type="ECO:0000259" key="7">
    <source>
        <dbReference type="PROSITE" id="PS51372"/>
    </source>
</evidence>
<evidence type="ECO:0000259" key="6">
    <source>
        <dbReference type="PROSITE" id="PS51099"/>
    </source>
</evidence>
<evidence type="ECO:0000256" key="3">
    <source>
        <dbReference type="ARBA" id="ARBA00022737"/>
    </source>
</evidence>
<dbReference type="InterPro" id="IPR036388">
    <property type="entry name" value="WH-like_DNA-bd_sf"/>
</dbReference>
<keyword evidence="4" id="KW-0805">Transcription regulation</keyword>
<dbReference type="PROSITE" id="PS51099">
    <property type="entry name" value="PTS_EIIB_TYPE_2"/>
    <property type="match status" value="1"/>
</dbReference>
<evidence type="ECO:0000313" key="8">
    <source>
        <dbReference type="EMBL" id="MCQ8229907.1"/>
    </source>
</evidence>
<dbReference type="CDD" id="cd05568">
    <property type="entry name" value="PTS_IIB_bgl_like"/>
    <property type="match status" value="1"/>
</dbReference>
<feature type="domain" description="PRD" evidence="7">
    <location>
        <begin position="146"/>
        <end position="249"/>
    </location>
</feature>
<keyword evidence="5" id="KW-0804">Transcription</keyword>
<dbReference type="InterPro" id="IPR036095">
    <property type="entry name" value="PTS_EIIB-like_sf"/>
</dbReference>
<keyword evidence="9" id="KW-1185">Reference proteome</keyword>
<keyword evidence="2" id="KW-0598">Phosphotransferase system</keyword>
<dbReference type="InterPro" id="IPR003501">
    <property type="entry name" value="PTS_EIIB_2/3"/>
</dbReference>
<dbReference type="Gene3D" id="1.10.1790.10">
    <property type="entry name" value="PRD domain"/>
    <property type="match status" value="2"/>
</dbReference>
<dbReference type="Pfam" id="PF09182">
    <property type="entry name" value="PuR_N"/>
    <property type="match status" value="1"/>
</dbReference>
<dbReference type="InterPro" id="IPR013011">
    <property type="entry name" value="PTS_EIIB_2"/>
</dbReference>
<accession>A0ABT1VST0</accession>
<dbReference type="Proteomes" id="UP001300015">
    <property type="component" value="Unassembled WGS sequence"/>
</dbReference>
<feature type="domain" description="PTS EIIB type-2" evidence="6">
    <location>
        <begin position="365"/>
        <end position="455"/>
    </location>
</feature>
<dbReference type="InterPro" id="IPR015265">
    <property type="entry name" value="PuR_N"/>
</dbReference>
<feature type="domain" description="PRD" evidence="7">
    <location>
        <begin position="256"/>
        <end position="364"/>
    </location>
</feature>
<dbReference type="SUPFAM" id="SSF52794">
    <property type="entry name" value="PTS system IIB component-like"/>
    <property type="match status" value="1"/>
</dbReference>
<dbReference type="PROSITE" id="PS51372">
    <property type="entry name" value="PRD_2"/>
    <property type="match status" value="2"/>
</dbReference>
<dbReference type="InterPro" id="IPR050661">
    <property type="entry name" value="BglG_antiterminators"/>
</dbReference>
<evidence type="ECO:0000256" key="2">
    <source>
        <dbReference type="ARBA" id="ARBA00022683"/>
    </source>
</evidence>
<gene>
    <name evidence="8" type="ORF">NQH49_20840</name>
</gene>
<name>A0ABT1VST0_9GAMM</name>
<dbReference type="PANTHER" id="PTHR30185:SF18">
    <property type="entry name" value="TRANSCRIPTIONAL REGULATOR MTLR"/>
    <property type="match status" value="1"/>
</dbReference>